<dbReference type="VEuPathDB" id="ToxoDB:CSUI_007125"/>
<accession>A0A2C6KEW4</accession>
<evidence type="ECO:0008006" key="5">
    <source>
        <dbReference type="Google" id="ProtNLM"/>
    </source>
</evidence>
<dbReference type="OrthoDB" id="330294at2759"/>
<feature type="signal peptide" evidence="2">
    <location>
        <begin position="1"/>
        <end position="26"/>
    </location>
</feature>
<feature type="region of interest" description="Disordered" evidence="1">
    <location>
        <begin position="242"/>
        <end position="263"/>
    </location>
</feature>
<feature type="region of interest" description="Disordered" evidence="1">
    <location>
        <begin position="71"/>
        <end position="93"/>
    </location>
</feature>
<feature type="compositionally biased region" description="Polar residues" evidence="1">
    <location>
        <begin position="243"/>
        <end position="261"/>
    </location>
</feature>
<evidence type="ECO:0000313" key="3">
    <source>
        <dbReference type="EMBL" id="PHJ19040.1"/>
    </source>
</evidence>
<sequence>MAGISGKASVLWFCLLSAGFPLASFGAPPQQHFWSPSSPSASTPGEFVPQVRPAVAPAIPSDDAKIIAGGGQLPSDPSSHVSALGPHGDTGSAKDVAEACHGVEVATTKMSSAPLAILYYFNPDSVIHFHSLSLLLPDGKTFLADVRAVVRDPPPTDENPFPKSVAHLSGGYKLTLSLEGVKLEDHEDNEIASWEAETVLHPIILEEVSIRDAAAIAPASSGTAAVSSVAATSAVPGGIPDSSVFQQGSAGGSSPTDNTQKGPVAVVAGGRAMKSVRVLAVSRGNLGSVRISTNRNISAASRSQTPCEGVISNFVASFETRFVAVSV</sequence>
<name>A0A2C6KEW4_9APIC</name>
<keyword evidence="2" id="KW-0732">Signal</keyword>
<evidence type="ECO:0000256" key="1">
    <source>
        <dbReference type="SAM" id="MobiDB-lite"/>
    </source>
</evidence>
<gene>
    <name evidence="3" type="ORF">CSUI_007125</name>
</gene>
<dbReference type="AlphaFoldDB" id="A0A2C6KEW4"/>
<dbReference type="Proteomes" id="UP000221165">
    <property type="component" value="Unassembled WGS sequence"/>
</dbReference>
<reference evidence="3 4" key="1">
    <citation type="journal article" date="2017" name="Int. J. Parasitol.">
        <title>The genome of the protozoan parasite Cystoisospora suis and a reverse vaccinology approach to identify vaccine candidates.</title>
        <authorList>
            <person name="Palmieri N."/>
            <person name="Shrestha A."/>
            <person name="Ruttkowski B."/>
            <person name="Beck T."/>
            <person name="Vogl C."/>
            <person name="Tomley F."/>
            <person name="Blake D.P."/>
            <person name="Joachim A."/>
        </authorList>
    </citation>
    <scope>NUCLEOTIDE SEQUENCE [LARGE SCALE GENOMIC DNA]</scope>
    <source>
        <strain evidence="3 4">Wien I</strain>
    </source>
</reference>
<dbReference type="RefSeq" id="XP_067920742.1">
    <property type="nucleotide sequence ID" value="XM_068067275.1"/>
</dbReference>
<evidence type="ECO:0000313" key="4">
    <source>
        <dbReference type="Proteomes" id="UP000221165"/>
    </source>
</evidence>
<keyword evidence="4" id="KW-1185">Reference proteome</keyword>
<protein>
    <recommendedName>
        <fullName evidence="5">Transmembrane protein</fullName>
    </recommendedName>
</protein>
<evidence type="ECO:0000256" key="2">
    <source>
        <dbReference type="SAM" id="SignalP"/>
    </source>
</evidence>
<organism evidence="3 4">
    <name type="scientific">Cystoisospora suis</name>
    <dbReference type="NCBI Taxonomy" id="483139"/>
    <lineage>
        <taxon>Eukaryota</taxon>
        <taxon>Sar</taxon>
        <taxon>Alveolata</taxon>
        <taxon>Apicomplexa</taxon>
        <taxon>Conoidasida</taxon>
        <taxon>Coccidia</taxon>
        <taxon>Eucoccidiorida</taxon>
        <taxon>Eimeriorina</taxon>
        <taxon>Sarcocystidae</taxon>
        <taxon>Cystoisospora</taxon>
    </lineage>
</organism>
<feature type="chain" id="PRO_5012971201" description="Transmembrane protein" evidence="2">
    <location>
        <begin position="27"/>
        <end position="327"/>
    </location>
</feature>
<dbReference type="EMBL" id="MIGC01003681">
    <property type="protein sequence ID" value="PHJ19040.1"/>
    <property type="molecule type" value="Genomic_DNA"/>
</dbReference>
<proteinExistence type="predicted"/>
<dbReference type="GeneID" id="94430486"/>
<comment type="caution">
    <text evidence="3">The sequence shown here is derived from an EMBL/GenBank/DDBJ whole genome shotgun (WGS) entry which is preliminary data.</text>
</comment>